<dbReference type="FunFam" id="3.40.140.10:FF:000008">
    <property type="entry name" value="Cytidine deaminase"/>
    <property type="match status" value="1"/>
</dbReference>
<evidence type="ECO:0000256" key="1">
    <source>
        <dbReference type="ARBA" id="ARBA00001947"/>
    </source>
</evidence>
<dbReference type="GO" id="GO:0008270">
    <property type="term" value="F:zinc ion binding"/>
    <property type="evidence" value="ECO:0007669"/>
    <property type="project" value="UniProtKB-UniRule"/>
</dbReference>
<dbReference type="PANTHER" id="PTHR11644:SF2">
    <property type="entry name" value="CYTIDINE DEAMINASE"/>
    <property type="match status" value="1"/>
</dbReference>
<comment type="catalytic activity">
    <reaction evidence="9 13">
        <text>cytidine + H2O + H(+) = uridine + NH4(+)</text>
        <dbReference type="Rhea" id="RHEA:16069"/>
        <dbReference type="ChEBI" id="CHEBI:15377"/>
        <dbReference type="ChEBI" id="CHEBI:15378"/>
        <dbReference type="ChEBI" id="CHEBI:16704"/>
        <dbReference type="ChEBI" id="CHEBI:17562"/>
        <dbReference type="ChEBI" id="CHEBI:28938"/>
        <dbReference type="EC" id="3.5.4.5"/>
    </reaction>
</comment>
<dbReference type="AlphaFoldDB" id="A0A0L0RYT7"/>
<accession>A0A0L0RYT7</accession>
<evidence type="ECO:0000256" key="2">
    <source>
        <dbReference type="ARBA" id="ARBA00003949"/>
    </source>
</evidence>
<keyword evidence="16" id="KW-1185">Reference proteome</keyword>
<evidence type="ECO:0000259" key="14">
    <source>
        <dbReference type="PROSITE" id="PS51747"/>
    </source>
</evidence>
<dbReference type="EC" id="3.5.4.5" evidence="4 13"/>
<evidence type="ECO:0000256" key="7">
    <source>
        <dbReference type="ARBA" id="ARBA00022833"/>
    </source>
</evidence>
<dbReference type="STRING" id="578462.A0A0L0RYT7"/>
<dbReference type="SUPFAM" id="SSF53927">
    <property type="entry name" value="Cytidine deaminase-like"/>
    <property type="match status" value="1"/>
</dbReference>
<dbReference type="Proteomes" id="UP000054350">
    <property type="component" value="Unassembled WGS sequence"/>
</dbReference>
<dbReference type="Pfam" id="PF00383">
    <property type="entry name" value="dCMP_cyt_deam_1"/>
    <property type="match status" value="1"/>
</dbReference>
<dbReference type="PANTHER" id="PTHR11644">
    <property type="entry name" value="CYTIDINE DEAMINASE"/>
    <property type="match status" value="1"/>
</dbReference>
<dbReference type="GO" id="GO:0005829">
    <property type="term" value="C:cytosol"/>
    <property type="evidence" value="ECO:0007669"/>
    <property type="project" value="TreeGrafter"/>
</dbReference>
<dbReference type="InterPro" id="IPR016193">
    <property type="entry name" value="Cytidine_deaminase-like"/>
</dbReference>
<dbReference type="EMBL" id="GG745329">
    <property type="protein sequence ID" value="KNE55498.1"/>
    <property type="molecule type" value="Genomic_DNA"/>
</dbReference>
<keyword evidence="5 12" id="KW-0479">Metal-binding</keyword>
<feature type="active site" description="Proton donor" evidence="10">
    <location>
        <position position="62"/>
    </location>
</feature>
<evidence type="ECO:0000256" key="11">
    <source>
        <dbReference type="PIRSR" id="PIRSR606262-2"/>
    </source>
</evidence>
<dbReference type="InterPro" id="IPR006262">
    <property type="entry name" value="Cyt_deam_tetra"/>
</dbReference>
<dbReference type="OrthoDB" id="414540at2759"/>
<dbReference type="GO" id="GO:0055086">
    <property type="term" value="P:nucleobase-containing small molecule metabolic process"/>
    <property type="evidence" value="ECO:0007669"/>
    <property type="project" value="UniProtKB-ARBA"/>
</dbReference>
<dbReference type="NCBIfam" id="NF004064">
    <property type="entry name" value="PRK05578.1"/>
    <property type="match status" value="1"/>
</dbReference>
<protein>
    <recommendedName>
        <fullName evidence="4 13">Cytidine deaminase</fullName>
        <ecNumber evidence="4 13">3.5.4.5</ecNumber>
    </recommendedName>
    <alternativeName>
        <fullName evidence="8 13">Cytidine aminohydrolase</fullName>
    </alternativeName>
</protein>
<evidence type="ECO:0000256" key="13">
    <source>
        <dbReference type="RuleBase" id="RU364006"/>
    </source>
</evidence>
<dbReference type="CDD" id="cd01283">
    <property type="entry name" value="cytidine_deaminase"/>
    <property type="match status" value="1"/>
</dbReference>
<name>A0A0L0RYT7_ALLM3</name>
<gene>
    <name evidence="15" type="ORF">AMAG_01386</name>
</gene>
<comment type="cofactor">
    <cofactor evidence="1 12 13">
        <name>Zn(2+)</name>
        <dbReference type="ChEBI" id="CHEBI:29105"/>
    </cofactor>
</comment>
<keyword evidence="7 12" id="KW-0862">Zinc</keyword>
<feature type="binding site" evidence="12">
    <location>
        <position position="60"/>
    </location>
    <ligand>
        <name>Zn(2+)</name>
        <dbReference type="ChEBI" id="CHEBI:29105"/>
        <note>catalytic</note>
    </ligand>
</feature>
<evidence type="ECO:0000256" key="10">
    <source>
        <dbReference type="PIRSR" id="PIRSR606262-1"/>
    </source>
</evidence>
<evidence type="ECO:0000256" key="8">
    <source>
        <dbReference type="ARBA" id="ARBA00032005"/>
    </source>
</evidence>
<feature type="domain" description="CMP/dCMP-type deaminase" evidence="14">
    <location>
        <begin position="8"/>
        <end position="134"/>
    </location>
</feature>
<evidence type="ECO:0000256" key="6">
    <source>
        <dbReference type="ARBA" id="ARBA00022801"/>
    </source>
</evidence>
<dbReference type="GO" id="GO:0072527">
    <property type="term" value="P:pyrimidine-containing compound metabolic process"/>
    <property type="evidence" value="ECO:0007669"/>
    <property type="project" value="UniProtKB-ARBA"/>
</dbReference>
<comment type="catalytic activity">
    <reaction evidence="13">
        <text>2'-deoxycytidine + H2O + H(+) = 2'-deoxyuridine + NH4(+)</text>
        <dbReference type="Rhea" id="RHEA:13433"/>
        <dbReference type="ChEBI" id="CHEBI:15377"/>
        <dbReference type="ChEBI" id="CHEBI:15378"/>
        <dbReference type="ChEBI" id="CHEBI:15698"/>
        <dbReference type="ChEBI" id="CHEBI:16450"/>
        <dbReference type="ChEBI" id="CHEBI:28938"/>
        <dbReference type="EC" id="3.5.4.5"/>
    </reaction>
</comment>
<dbReference type="OMA" id="LTHFTCV"/>
<dbReference type="Gene3D" id="3.40.140.10">
    <property type="entry name" value="Cytidine Deaminase, domain 2"/>
    <property type="match status" value="1"/>
</dbReference>
<comment type="similarity">
    <text evidence="3 13">Belongs to the cytidine and deoxycytidylate deaminase family.</text>
</comment>
<dbReference type="PROSITE" id="PS51747">
    <property type="entry name" value="CYT_DCMP_DEAMINASES_2"/>
    <property type="match status" value="1"/>
</dbReference>
<dbReference type="InterPro" id="IPR002125">
    <property type="entry name" value="CMP_dCMP_dom"/>
</dbReference>
<proteinExistence type="inferred from homology"/>
<dbReference type="VEuPathDB" id="FungiDB:AMAG_01386"/>
<keyword evidence="6 13" id="KW-0378">Hydrolase</keyword>
<evidence type="ECO:0000256" key="5">
    <source>
        <dbReference type="ARBA" id="ARBA00022723"/>
    </source>
</evidence>
<dbReference type="GO" id="GO:0004126">
    <property type="term" value="F:cytidine deaminase activity"/>
    <property type="evidence" value="ECO:0007669"/>
    <property type="project" value="UniProtKB-UniRule"/>
</dbReference>
<organism evidence="15 16">
    <name type="scientific">Allomyces macrogynus (strain ATCC 38327)</name>
    <name type="common">Allomyces javanicus var. macrogynus</name>
    <dbReference type="NCBI Taxonomy" id="578462"/>
    <lineage>
        <taxon>Eukaryota</taxon>
        <taxon>Fungi</taxon>
        <taxon>Fungi incertae sedis</taxon>
        <taxon>Blastocladiomycota</taxon>
        <taxon>Blastocladiomycetes</taxon>
        <taxon>Blastocladiales</taxon>
        <taxon>Blastocladiaceae</taxon>
        <taxon>Allomyces</taxon>
    </lineage>
</organism>
<feature type="binding site" evidence="12">
    <location>
        <position position="93"/>
    </location>
    <ligand>
        <name>Zn(2+)</name>
        <dbReference type="ChEBI" id="CHEBI:29105"/>
        <note>catalytic</note>
    </ligand>
</feature>
<evidence type="ECO:0000313" key="15">
    <source>
        <dbReference type="EMBL" id="KNE55498.1"/>
    </source>
</evidence>
<dbReference type="eggNOG" id="KOG0833">
    <property type="taxonomic scope" value="Eukaryota"/>
</dbReference>
<evidence type="ECO:0000313" key="16">
    <source>
        <dbReference type="Proteomes" id="UP000054350"/>
    </source>
</evidence>
<dbReference type="NCBIfam" id="TIGR01354">
    <property type="entry name" value="cyt_deam_tetra"/>
    <property type="match status" value="1"/>
</dbReference>
<evidence type="ECO:0000256" key="4">
    <source>
        <dbReference type="ARBA" id="ARBA00012783"/>
    </source>
</evidence>
<evidence type="ECO:0000256" key="12">
    <source>
        <dbReference type="PIRSR" id="PIRSR606262-3"/>
    </source>
</evidence>
<comment type="function">
    <text evidence="2 13">This enzyme scavenges exogenous and endogenous cytidine and 2'-deoxycytidine for UMP synthesis.</text>
</comment>
<reference evidence="15 16" key="1">
    <citation type="submission" date="2009-11" db="EMBL/GenBank/DDBJ databases">
        <title>Annotation of Allomyces macrogynus ATCC 38327.</title>
        <authorList>
            <consortium name="The Broad Institute Genome Sequencing Platform"/>
            <person name="Russ C."/>
            <person name="Cuomo C."/>
            <person name="Burger G."/>
            <person name="Gray M.W."/>
            <person name="Holland P.W.H."/>
            <person name="King N."/>
            <person name="Lang F.B.F."/>
            <person name="Roger A.J."/>
            <person name="Ruiz-Trillo I."/>
            <person name="Young S.K."/>
            <person name="Zeng Q."/>
            <person name="Gargeya S."/>
            <person name="Fitzgerald M."/>
            <person name="Haas B."/>
            <person name="Abouelleil A."/>
            <person name="Alvarado L."/>
            <person name="Arachchi H.M."/>
            <person name="Berlin A."/>
            <person name="Chapman S.B."/>
            <person name="Gearin G."/>
            <person name="Goldberg J."/>
            <person name="Griggs A."/>
            <person name="Gujja S."/>
            <person name="Hansen M."/>
            <person name="Heiman D."/>
            <person name="Howarth C."/>
            <person name="Larimer J."/>
            <person name="Lui A."/>
            <person name="MacDonald P.J.P."/>
            <person name="McCowen C."/>
            <person name="Montmayeur A."/>
            <person name="Murphy C."/>
            <person name="Neiman D."/>
            <person name="Pearson M."/>
            <person name="Priest M."/>
            <person name="Roberts A."/>
            <person name="Saif S."/>
            <person name="Shea T."/>
            <person name="Sisk P."/>
            <person name="Stolte C."/>
            <person name="Sykes S."/>
            <person name="Wortman J."/>
            <person name="Nusbaum C."/>
            <person name="Birren B."/>
        </authorList>
    </citation>
    <scope>NUCLEOTIDE SEQUENCE [LARGE SCALE GENOMIC DNA]</scope>
    <source>
        <strain evidence="15 16">ATCC 38327</strain>
    </source>
</reference>
<reference evidence="16" key="2">
    <citation type="submission" date="2009-11" db="EMBL/GenBank/DDBJ databases">
        <title>The Genome Sequence of Allomyces macrogynus strain ATCC 38327.</title>
        <authorList>
            <consortium name="The Broad Institute Genome Sequencing Platform"/>
            <person name="Russ C."/>
            <person name="Cuomo C."/>
            <person name="Shea T."/>
            <person name="Young S.K."/>
            <person name="Zeng Q."/>
            <person name="Koehrsen M."/>
            <person name="Haas B."/>
            <person name="Borodovsky M."/>
            <person name="Guigo R."/>
            <person name="Alvarado L."/>
            <person name="Berlin A."/>
            <person name="Borenstein D."/>
            <person name="Chen Z."/>
            <person name="Engels R."/>
            <person name="Freedman E."/>
            <person name="Gellesch M."/>
            <person name="Goldberg J."/>
            <person name="Griggs A."/>
            <person name="Gujja S."/>
            <person name="Heiman D."/>
            <person name="Hepburn T."/>
            <person name="Howarth C."/>
            <person name="Jen D."/>
            <person name="Larson L."/>
            <person name="Lewis B."/>
            <person name="Mehta T."/>
            <person name="Park D."/>
            <person name="Pearson M."/>
            <person name="Roberts A."/>
            <person name="Saif S."/>
            <person name="Shenoy N."/>
            <person name="Sisk P."/>
            <person name="Stolte C."/>
            <person name="Sykes S."/>
            <person name="Walk T."/>
            <person name="White J."/>
            <person name="Yandava C."/>
            <person name="Burger G."/>
            <person name="Gray M.W."/>
            <person name="Holland P.W.H."/>
            <person name="King N."/>
            <person name="Lang F.B.F."/>
            <person name="Roger A.J."/>
            <person name="Ruiz-Trillo I."/>
            <person name="Lander E."/>
            <person name="Nusbaum C."/>
        </authorList>
    </citation>
    <scope>NUCLEOTIDE SEQUENCE [LARGE SCALE GENOMIC DNA]</scope>
    <source>
        <strain evidence="16">ATCC 38327</strain>
    </source>
</reference>
<dbReference type="InterPro" id="IPR050202">
    <property type="entry name" value="Cyt/Deoxycyt_deaminase"/>
</dbReference>
<feature type="binding site" evidence="12">
    <location>
        <position position="96"/>
    </location>
    <ligand>
        <name>Zn(2+)</name>
        <dbReference type="ChEBI" id="CHEBI:29105"/>
        <note>catalytic</note>
    </ligand>
</feature>
<evidence type="ECO:0000256" key="3">
    <source>
        <dbReference type="ARBA" id="ARBA00006576"/>
    </source>
</evidence>
<evidence type="ECO:0000256" key="9">
    <source>
        <dbReference type="ARBA" id="ARBA00049558"/>
    </source>
</evidence>
<sequence length="147" mass="15525">MPLSITDEQRDTLIAMAAEAKTKSYSPYSKFRVGAALLTKSGNIYTGCNVENASYGGAICAERTAYVKAVSEGDKLMVALAVATDADAFTSPCGICRQFVREFGTSTIVILTKPDGSFKETTVGGLLPDSFGPDDLGFETIEATADE</sequence>
<feature type="binding site" evidence="11">
    <location>
        <begin position="49"/>
        <end position="55"/>
    </location>
    <ligand>
        <name>substrate</name>
    </ligand>
</feature>